<dbReference type="InterPro" id="IPR043130">
    <property type="entry name" value="CDP-OH_PTrfase_TM_dom"/>
</dbReference>
<protein>
    <recommendedName>
        <fullName evidence="3">CDP-alcohol phosphatidyltransferase family protein</fullName>
    </recommendedName>
</protein>
<accession>A0A0F9L3P0</accession>
<dbReference type="Gene3D" id="1.20.120.1760">
    <property type="match status" value="1"/>
</dbReference>
<gene>
    <name evidence="2" type="ORF">LCGC14_1248770</name>
</gene>
<keyword evidence="1" id="KW-1133">Transmembrane helix</keyword>
<comment type="caution">
    <text evidence="2">The sequence shown here is derived from an EMBL/GenBank/DDBJ whole genome shotgun (WGS) entry which is preliminary data.</text>
</comment>
<keyword evidence="1" id="KW-0472">Membrane</keyword>
<evidence type="ECO:0000313" key="2">
    <source>
        <dbReference type="EMBL" id="KKM89439.1"/>
    </source>
</evidence>
<dbReference type="EMBL" id="LAZR01006817">
    <property type="protein sequence ID" value="KKM89439.1"/>
    <property type="molecule type" value="Genomic_DNA"/>
</dbReference>
<sequence>MTHNEIRLQSYAYHRPRFPEFFNKKNFYTYFKSRIYLEGAAIITYILQYTPIHPNIITIVYGMVGIWGGWALSEEKILIAILIFFFKGILDSVDGHLARIKGLESEFGRRLDRLCGKVGTYAFYIGLGIYVLRQVVLIL</sequence>
<feature type="transmembrane region" description="Helical" evidence="1">
    <location>
        <begin position="118"/>
        <end position="138"/>
    </location>
</feature>
<dbReference type="GO" id="GO:0008654">
    <property type="term" value="P:phospholipid biosynthetic process"/>
    <property type="evidence" value="ECO:0007669"/>
    <property type="project" value="InterPro"/>
</dbReference>
<organism evidence="2">
    <name type="scientific">marine sediment metagenome</name>
    <dbReference type="NCBI Taxonomy" id="412755"/>
    <lineage>
        <taxon>unclassified sequences</taxon>
        <taxon>metagenomes</taxon>
        <taxon>ecological metagenomes</taxon>
    </lineage>
</organism>
<evidence type="ECO:0000256" key="1">
    <source>
        <dbReference type="SAM" id="Phobius"/>
    </source>
</evidence>
<dbReference type="InterPro" id="IPR000462">
    <property type="entry name" value="CDP-OH_P_trans"/>
</dbReference>
<name>A0A0F9L3P0_9ZZZZ</name>
<dbReference type="AlphaFoldDB" id="A0A0F9L3P0"/>
<dbReference type="GO" id="GO:0016020">
    <property type="term" value="C:membrane"/>
    <property type="evidence" value="ECO:0007669"/>
    <property type="project" value="InterPro"/>
</dbReference>
<dbReference type="GO" id="GO:0016780">
    <property type="term" value="F:phosphotransferase activity, for other substituted phosphate groups"/>
    <property type="evidence" value="ECO:0007669"/>
    <property type="project" value="InterPro"/>
</dbReference>
<dbReference type="Pfam" id="PF01066">
    <property type="entry name" value="CDP-OH_P_transf"/>
    <property type="match status" value="1"/>
</dbReference>
<evidence type="ECO:0008006" key="3">
    <source>
        <dbReference type="Google" id="ProtNLM"/>
    </source>
</evidence>
<feature type="transmembrane region" description="Helical" evidence="1">
    <location>
        <begin position="52"/>
        <end position="71"/>
    </location>
</feature>
<reference evidence="2" key="1">
    <citation type="journal article" date="2015" name="Nature">
        <title>Complex archaea that bridge the gap between prokaryotes and eukaryotes.</title>
        <authorList>
            <person name="Spang A."/>
            <person name="Saw J.H."/>
            <person name="Jorgensen S.L."/>
            <person name="Zaremba-Niedzwiedzka K."/>
            <person name="Martijn J."/>
            <person name="Lind A.E."/>
            <person name="van Eijk R."/>
            <person name="Schleper C."/>
            <person name="Guy L."/>
            <person name="Ettema T.J."/>
        </authorList>
    </citation>
    <scope>NUCLEOTIDE SEQUENCE</scope>
</reference>
<proteinExistence type="predicted"/>
<keyword evidence="1" id="KW-0812">Transmembrane</keyword>